<evidence type="ECO:0000256" key="2">
    <source>
        <dbReference type="ARBA" id="ARBA00022692"/>
    </source>
</evidence>
<evidence type="ECO:0000259" key="7">
    <source>
        <dbReference type="Pfam" id="PF08044"/>
    </source>
</evidence>
<feature type="domain" description="DUF1707" evidence="7">
    <location>
        <begin position="14"/>
        <end position="63"/>
    </location>
</feature>
<dbReference type="InterPro" id="IPR019109">
    <property type="entry name" value="MamF_MmsF"/>
</dbReference>
<reference evidence="8 9" key="1">
    <citation type="journal article" date="2023" name="Environ Microbiome">
        <title>A coral-associated actinobacterium mitigates coral bleaching under heat stress.</title>
        <authorList>
            <person name="Li J."/>
            <person name="Zou Y."/>
            <person name="Li Q."/>
            <person name="Zhang J."/>
            <person name="Bourne D.G."/>
            <person name="Lyu Y."/>
            <person name="Liu C."/>
            <person name="Zhang S."/>
        </authorList>
    </citation>
    <scope>NUCLEOTIDE SEQUENCE [LARGE SCALE GENOMIC DNA]</scope>
    <source>
        <strain evidence="8 9">SCSIO 13291</strain>
    </source>
</reference>
<keyword evidence="9" id="KW-1185">Reference proteome</keyword>
<dbReference type="Pfam" id="PF09685">
    <property type="entry name" value="MamF_MmsF"/>
    <property type="match status" value="1"/>
</dbReference>
<dbReference type="RefSeq" id="WP_342373336.1">
    <property type="nucleotide sequence ID" value="NZ_CP115965.1"/>
</dbReference>
<dbReference type="EMBL" id="CP115965">
    <property type="protein sequence ID" value="WZW99828.1"/>
    <property type="molecule type" value="Genomic_DNA"/>
</dbReference>
<evidence type="ECO:0000256" key="6">
    <source>
        <dbReference type="SAM" id="Phobius"/>
    </source>
</evidence>
<name>A0ABZ3CAS5_9ACTN</name>
<keyword evidence="4 6" id="KW-0472">Membrane</keyword>
<evidence type="ECO:0000256" key="5">
    <source>
        <dbReference type="SAM" id="MobiDB-lite"/>
    </source>
</evidence>
<dbReference type="Proteomes" id="UP001434337">
    <property type="component" value="Chromosome"/>
</dbReference>
<evidence type="ECO:0000313" key="8">
    <source>
        <dbReference type="EMBL" id="WZW99828.1"/>
    </source>
</evidence>
<organism evidence="8 9">
    <name type="scientific">Propioniciclava soli</name>
    <dbReference type="NCBI Taxonomy" id="2775081"/>
    <lineage>
        <taxon>Bacteria</taxon>
        <taxon>Bacillati</taxon>
        <taxon>Actinomycetota</taxon>
        <taxon>Actinomycetes</taxon>
        <taxon>Propionibacteriales</taxon>
        <taxon>Propionibacteriaceae</taxon>
        <taxon>Propioniciclava</taxon>
    </lineage>
</organism>
<comment type="subcellular location">
    <subcellularLocation>
        <location evidence="1">Membrane</location>
        <topology evidence="1">Multi-pass membrane protein</topology>
    </subcellularLocation>
</comment>
<feature type="transmembrane region" description="Helical" evidence="6">
    <location>
        <begin position="111"/>
        <end position="133"/>
    </location>
</feature>
<feature type="transmembrane region" description="Helical" evidence="6">
    <location>
        <begin position="139"/>
        <end position="161"/>
    </location>
</feature>
<proteinExistence type="predicted"/>
<protein>
    <submittedName>
        <fullName evidence="8">DUF1707 and DUF4870 domain-containing protein</fullName>
    </submittedName>
</protein>
<feature type="transmembrane region" description="Helical" evidence="6">
    <location>
        <begin position="77"/>
        <end position="99"/>
    </location>
</feature>
<evidence type="ECO:0000256" key="4">
    <source>
        <dbReference type="ARBA" id="ARBA00023136"/>
    </source>
</evidence>
<dbReference type="Pfam" id="PF08044">
    <property type="entry name" value="DUF1707"/>
    <property type="match status" value="1"/>
</dbReference>
<feature type="region of interest" description="Disordered" evidence="5">
    <location>
        <begin position="1"/>
        <end position="20"/>
    </location>
</feature>
<evidence type="ECO:0000256" key="3">
    <source>
        <dbReference type="ARBA" id="ARBA00022989"/>
    </source>
</evidence>
<sequence length="187" mass="20007">MTALDAPRPAPPITETERQRATQRLCDAYGEGRLDEVELDERLSAALAARTRRELSGSLAGLPAISRQVLATRTGQIAGGLAHLSGLFTWILGPLLFHLMGSRGSSARAEAAKAFNFQLIAGPLFLVVAIAAPQLLPDWIAALTVLGTWLGWACLTVVGGARAFSGQPFRNPVTRIVPWEALDTRGR</sequence>
<keyword evidence="2 6" id="KW-0812">Transmembrane</keyword>
<keyword evidence="3 6" id="KW-1133">Transmembrane helix</keyword>
<accession>A0ABZ3CAS5</accession>
<dbReference type="InterPro" id="IPR012551">
    <property type="entry name" value="DUF1707_SHOCT-like"/>
</dbReference>
<evidence type="ECO:0000313" key="9">
    <source>
        <dbReference type="Proteomes" id="UP001434337"/>
    </source>
</evidence>
<gene>
    <name evidence="8" type="ORF">PCC79_06450</name>
</gene>
<evidence type="ECO:0000256" key="1">
    <source>
        <dbReference type="ARBA" id="ARBA00004141"/>
    </source>
</evidence>